<sequence length="1630" mass="184072">MTENSSSENNSLENTAEEQDLLERSTKKQKGGFASFIPQRQLRSYKDSIVQPECQWDNHASPNQIPDSNDVELDMEDDSDDQIPVILLSKEEKLHIQAPWRSALIIKAFGKSIGFKFMDFKIRSLWKPRGDMQCMDLGILNRIGNQLGTLLKVDARTVDGERGRYAWLCIQIDLDQPLTPMVCIGDINQRVQYEGVSAICFHCGCVGHKAPNFPLNLPPTSVQLIHPPQYRHTTSNGKRREKIWGVDASDEEEFAGLKSGDNDTSMQTEDTPLTSSKVTIPLDQNTTDTPIAVSIHPNIDKKNAEPHLNNWALLQGGVLRPIGNNLVRWLQSCPNLLDSNRGSTRESIEGTSSPHTGKHTFWSNDNKFDSRSSHSIPSHLSHRRDTTTLEGTQSCYPRSPSPRKSSGGDLDNFRAEQHRSPRKPDYLSSHGKLSTPSTIPCEGDEPLGHRSAPTGTVLQTFSGSGCGNPNFRRNFAELMRSHHPTIVVLVETRISGQRAVDVSTALGFDRVIRSDAEGFSGGIWLLWDSGSVTLDILQVNNQAIHATVQVHHSNLPWLFTAIYANPRFATRLSLWEHLESFANSHNLPWMLAGDFNEILASNEKFSASPASQRRISCFHNCLDKCNLLDLGFNGPRFTWTNKRQNGLVMKRLDRVLCNPAWKHSFEEANVIHLPRVASDHSPILINTDPTLHNFGTRPFRLETIWFNDPSFPNLVHDSWTKFPQNVPFAIHDFTNRVTTWNRQVFGNIFHRKKRLLARLNGIQKALSFRPCSALSKLEKELTLQYQNILHLEEEFWRLKSRIQWTNLGDHIQNLLRNHFVKLYTSEENSTPSLDSYPNLFSSLSANTCSLLTTPPTRADIEAAIQSFKPLKAPGPDGFHPIFFQKFWNIIGDSITDFIQGIFTEKKIPPNLNSTLICLIPKVPNPETVHQFRPIGLCNTLYKTITKILVLKLKPFLSDVIHPLQASFIPRRKASDNVIMVQEIIHSMSLSRSKIGYMAVKIDLEKAYDRLEWSFIRLTLQFFKFPSDWIDLIMSCVSSTTLSVLVNGERLTDFAPSRGICQGDPLSPYLFIMCMEYLAWLIQVEVEDGNWIGIKPARAGPTFTHLFFADDLVLFAKANSKNCQAITRALGKFCAISGQKSSSNEVWAKLFKSKYPDTRSIHCRKSIIHKGLCMASEVCDKGKGWLIHNGLSIRVWHDNWLVSGMLRNKISGPLNSQDSNLRVCDLWDSSNNWDFGKISFQLPPPLIHVIKAIPRSRNVLLEDKPFWRLSSDGQFNSKSAYKVASDLDKPYTPLGNWKWIWKLNTLPRIAYFIWLACHDKLSTKSLLMKRKIIQEDSCTLCRNAPETTLHILRECPQVSPIWQNIGIPTLPDSFPSSNISYWMKSCSNSSLPTSLHSVLLLKDIFPILCWSIWTARNKVAFEGVKFTQTAIFQRLSSLAIELKFSLPQKVDKPPKETALISWKPPPPGFLKLNTDGSALGNPGPANAGGLIRNTNGKWIRGFSRYIGTTNSFAAELWGLRDGLELAQQLDISKLIVEVDAKAVVVIILTENTLTLDSHPYSALIHDCRYMIQSFEEASLHHIQREGNFCADILSKARNITDPVFSEFISPPTFVVSQLLADAWGVSYLRIL</sequence>
<gene>
    <name evidence="3" type="ORF">FSB_LOCUS44160</name>
</gene>
<dbReference type="InterPro" id="IPR036691">
    <property type="entry name" value="Endo/exonu/phosph_ase_sf"/>
</dbReference>
<dbReference type="SUPFAM" id="SSF56672">
    <property type="entry name" value="DNA/RNA polymerases"/>
    <property type="match status" value="1"/>
</dbReference>
<feature type="compositionally biased region" description="Polar residues" evidence="1">
    <location>
        <begin position="453"/>
        <end position="463"/>
    </location>
</feature>
<feature type="compositionally biased region" description="Polar residues" evidence="1">
    <location>
        <begin position="349"/>
        <end position="365"/>
    </location>
</feature>
<dbReference type="Gene3D" id="3.60.10.10">
    <property type="entry name" value="Endonuclease/exonuclease/phosphatase"/>
    <property type="match status" value="1"/>
</dbReference>
<dbReference type="SUPFAM" id="SSF53098">
    <property type="entry name" value="Ribonuclease H-like"/>
    <property type="match status" value="1"/>
</dbReference>
<dbReference type="InterPro" id="IPR026960">
    <property type="entry name" value="RVT-Znf"/>
</dbReference>
<protein>
    <recommendedName>
        <fullName evidence="2">Reverse transcriptase domain-containing protein</fullName>
    </recommendedName>
</protein>
<reference evidence="3" key="1">
    <citation type="submission" date="2018-02" db="EMBL/GenBank/DDBJ databases">
        <authorList>
            <person name="Cohen D.B."/>
            <person name="Kent A.D."/>
        </authorList>
    </citation>
    <scope>NUCLEOTIDE SEQUENCE</scope>
</reference>
<dbReference type="GO" id="GO:0004523">
    <property type="term" value="F:RNA-DNA hybrid ribonuclease activity"/>
    <property type="evidence" value="ECO:0007669"/>
    <property type="project" value="InterPro"/>
</dbReference>
<dbReference type="InterPro" id="IPR012337">
    <property type="entry name" value="RNaseH-like_sf"/>
</dbReference>
<evidence type="ECO:0000313" key="3">
    <source>
        <dbReference type="EMBL" id="SPD16278.1"/>
    </source>
</evidence>
<dbReference type="EMBL" id="OIVN01004246">
    <property type="protein sequence ID" value="SPD16278.1"/>
    <property type="molecule type" value="Genomic_DNA"/>
</dbReference>
<dbReference type="InterPro" id="IPR036397">
    <property type="entry name" value="RNaseH_sf"/>
</dbReference>
<dbReference type="SUPFAM" id="SSF56219">
    <property type="entry name" value="DNase I-like"/>
    <property type="match status" value="1"/>
</dbReference>
<dbReference type="Gene3D" id="3.30.420.10">
    <property type="entry name" value="Ribonuclease H-like superfamily/Ribonuclease H"/>
    <property type="match status" value="1"/>
</dbReference>
<dbReference type="InterPro" id="IPR043502">
    <property type="entry name" value="DNA/RNA_pol_sf"/>
</dbReference>
<dbReference type="InterPro" id="IPR044730">
    <property type="entry name" value="RNase_H-like_dom_plant"/>
</dbReference>
<feature type="compositionally biased region" description="Basic and acidic residues" evidence="1">
    <location>
        <begin position="411"/>
        <end position="425"/>
    </location>
</feature>
<dbReference type="PROSITE" id="PS50878">
    <property type="entry name" value="RT_POL"/>
    <property type="match status" value="1"/>
</dbReference>
<organism evidence="3">
    <name type="scientific">Fagus sylvatica</name>
    <name type="common">Beechnut</name>
    <dbReference type="NCBI Taxonomy" id="28930"/>
    <lineage>
        <taxon>Eukaryota</taxon>
        <taxon>Viridiplantae</taxon>
        <taxon>Streptophyta</taxon>
        <taxon>Embryophyta</taxon>
        <taxon>Tracheophyta</taxon>
        <taxon>Spermatophyta</taxon>
        <taxon>Magnoliopsida</taxon>
        <taxon>eudicotyledons</taxon>
        <taxon>Gunneridae</taxon>
        <taxon>Pentapetalae</taxon>
        <taxon>rosids</taxon>
        <taxon>fabids</taxon>
        <taxon>Fagales</taxon>
        <taxon>Fagaceae</taxon>
        <taxon>Fagus</taxon>
    </lineage>
</organism>
<dbReference type="GO" id="GO:0003676">
    <property type="term" value="F:nucleic acid binding"/>
    <property type="evidence" value="ECO:0007669"/>
    <property type="project" value="InterPro"/>
</dbReference>
<accession>A0A2N9HW06</accession>
<dbReference type="InterPro" id="IPR005135">
    <property type="entry name" value="Endo/exonuclease/phosphatase"/>
</dbReference>
<dbReference type="CDD" id="cd06222">
    <property type="entry name" value="RNase_H_like"/>
    <property type="match status" value="1"/>
</dbReference>
<feature type="region of interest" description="Disordered" evidence="1">
    <location>
        <begin position="1"/>
        <end position="35"/>
    </location>
</feature>
<proteinExistence type="predicted"/>
<evidence type="ECO:0000259" key="2">
    <source>
        <dbReference type="PROSITE" id="PS50878"/>
    </source>
</evidence>
<dbReference type="Pfam" id="PF00078">
    <property type="entry name" value="RVT_1"/>
    <property type="match status" value="1"/>
</dbReference>
<dbReference type="Pfam" id="PF13966">
    <property type="entry name" value="zf-RVT"/>
    <property type="match status" value="1"/>
</dbReference>
<name>A0A2N9HW06_FAGSY</name>
<feature type="compositionally biased region" description="Low complexity" evidence="1">
    <location>
        <begin position="1"/>
        <end position="14"/>
    </location>
</feature>
<dbReference type="Pfam" id="PF03372">
    <property type="entry name" value="Exo_endo_phos"/>
    <property type="match status" value="1"/>
</dbReference>
<dbReference type="PANTHER" id="PTHR31635:SF196">
    <property type="entry name" value="REVERSE TRANSCRIPTASE DOMAIN-CONTAINING PROTEIN-RELATED"/>
    <property type="match status" value="1"/>
</dbReference>
<feature type="region of interest" description="Disordered" evidence="1">
    <location>
        <begin position="338"/>
        <end position="463"/>
    </location>
</feature>
<dbReference type="InterPro" id="IPR002156">
    <property type="entry name" value="RNaseH_domain"/>
</dbReference>
<feature type="domain" description="Reverse transcriptase" evidence="2">
    <location>
        <begin position="900"/>
        <end position="1173"/>
    </location>
</feature>
<dbReference type="CDD" id="cd01650">
    <property type="entry name" value="RT_nLTR_like"/>
    <property type="match status" value="1"/>
</dbReference>
<dbReference type="PANTHER" id="PTHR31635">
    <property type="entry name" value="REVERSE TRANSCRIPTASE DOMAIN-CONTAINING PROTEIN-RELATED"/>
    <property type="match status" value="1"/>
</dbReference>
<dbReference type="InterPro" id="IPR000477">
    <property type="entry name" value="RT_dom"/>
</dbReference>
<dbReference type="Pfam" id="PF13456">
    <property type="entry name" value="RVT_3"/>
    <property type="match status" value="1"/>
</dbReference>
<evidence type="ECO:0000256" key="1">
    <source>
        <dbReference type="SAM" id="MobiDB-lite"/>
    </source>
</evidence>